<evidence type="ECO:0000256" key="1">
    <source>
        <dbReference type="ARBA" id="ARBA00004496"/>
    </source>
</evidence>
<evidence type="ECO:0000313" key="15">
    <source>
        <dbReference type="EMBL" id="RKQ17858.1"/>
    </source>
</evidence>
<accession>A0A494Z5P2</accession>
<evidence type="ECO:0000259" key="13">
    <source>
        <dbReference type="Pfam" id="PF04452"/>
    </source>
</evidence>
<dbReference type="CDD" id="cd18084">
    <property type="entry name" value="RsmE-like"/>
    <property type="match status" value="1"/>
</dbReference>
<dbReference type="RefSeq" id="WP_121128480.1">
    <property type="nucleotide sequence ID" value="NZ_JBHUFK010000023.1"/>
</dbReference>
<keyword evidence="8 12" id="KW-0808">Transferase</keyword>
<evidence type="ECO:0000256" key="3">
    <source>
        <dbReference type="ARBA" id="ARBA00012328"/>
    </source>
</evidence>
<dbReference type="PANTHER" id="PTHR30027">
    <property type="entry name" value="RIBOSOMAL RNA SMALL SUBUNIT METHYLTRANSFERASE E"/>
    <property type="match status" value="1"/>
</dbReference>
<dbReference type="OrthoDB" id="9815641at2"/>
<dbReference type="InterPro" id="IPR046887">
    <property type="entry name" value="RsmE_PUA-like"/>
</dbReference>
<reference evidence="15 16" key="1">
    <citation type="journal article" date="2015" name="Antonie Van Leeuwenhoek">
        <title>Oceanobacillus bengalensis sp. nov., a bacterium isolated from seawater of the Bay of Bengal.</title>
        <authorList>
            <person name="Yongchang O."/>
            <person name="Xiang W."/>
            <person name="Wang G."/>
        </authorList>
    </citation>
    <scope>NUCLEOTIDE SEQUENCE [LARGE SCALE GENOMIC DNA]</scope>
    <source>
        <strain evidence="15 16">MCCC 1K00260</strain>
    </source>
</reference>
<dbReference type="GO" id="GO:0005737">
    <property type="term" value="C:cytoplasm"/>
    <property type="evidence" value="ECO:0007669"/>
    <property type="project" value="UniProtKB-SubCell"/>
</dbReference>
<comment type="similarity">
    <text evidence="2 12">Belongs to the RNA methyltransferase RsmE family.</text>
</comment>
<dbReference type="InterPro" id="IPR046886">
    <property type="entry name" value="RsmE_MTase_dom"/>
</dbReference>
<dbReference type="Proteomes" id="UP000281813">
    <property type="component" value="Unassembled WGS sequence"/>
</dbReference>
<evidence type="ECO:0000256" key="5">
    <source>
        <dbReference type="ARBA" id="ARBA00022490"/>
    </source>
</evidence>
<keyword evidence="16" id="KW-1185">Reference proteome</keyword>
<dbReference type="InterPro" id="IPR029026">
    <property type="entry name" value="tRNA_m1G_MTases_N"/>
</dbReference>
<comment type="subcellular location">
    <subcellularLocation>
        <location evidence="1 12">Cytoplasm</location>
    </subcellularLocation>
</comment>
<organism evidence="15 16">
    <name type="scientific">Oceanobacillus bengalensis</name>
    <dbReference type="NCBI Taxonomy" id="1435466"/>
    <lineage>
        <taxon>Bacteria</taxon>
        <taxon>Bacillati</taxon>
        <taxon>Bacillota</taxon>
        <taxon>Bacilli</taxon>
        <taxon>Bacillales</taxon>
        <taxon>Bacillaceae</taxon>
        <taxon>Oceanobacillus</taxon>
    </lineage>
</organism>
<dbReference type="Gene3D" id="3.40.1280.10">
    <property type="match status" value="1"/>
</dbReference>
<evidence type="ECO:0000256" key="4">
    <source>
        <dbReference type="ARBA" id="ARBA00013673"/>
    </source>
</evidence>
<dbReference type="NCBIfam" id="NF008692">
    <property type="entry name" value="PRK11713.1-5"/>
    <property type="match status" value="1"/>
</dbReference>
<keyword evidence="9 12" id="KW-0949">S-adenosyl-L-methionine</keyword>
<keyword evidence="7 12" id="KW-0489">Methyltransferase</keyword>
<dbReference type="InterPro" id="IPR006700">
    <property type="entry name" value="RsmE"/>
</dbReference>
<protein>
    <recommendedName>
        <fullName evidence="4 12">Ribosomal RNA small subunit methyltransferase E</fullName>
        <ecNumber evidence="3 12">2.1.1.193</ecNumber>
    </recommendedName>
</protein>
<dbReference type="SUPFAM" id="SSF88697">
    <property type="entry name" value="PUA domain-like"/>
    <property type="match status" value="1"/>
</dbReference>
<dbReference type="Pfam" id="PF20260">
    <property type="entry name" value="PUA_4"/>
    <property type="match status" value="1"/>
</dbReference>
<comment type="function">
    <text evidence="10 12">Specifically methylates the N3 position of the uracil ring of uridine 1498 (m3U1498) in 16S rRNA. Acts on the fully assembled 30S ribosomal subunit.</text>
</comment>
<comment type="caution">
    <text evidence="15">The sequence shown here is derived from an EMBL/GenBank/DDBJ whole genome shotgun (WGS) entry which is preliminary data.</text>
</comment>
<dbReference type="PIRSF" id="PIRSF015601">
    <property type="entry name" value="MTase_slr0722"/>
    <property type="match status" value="1"/>
</dbReference>
<evidence type="ECO:0000256" key="6">
    <source>
        <dbReference type="ARBA" id="ARBA00022552"/>
    </source>
</evidence>
<name>A0A494Z5P2_9BACI</name>
<sequence>MQRYFIPTDAWSELNVTIQGEDVHHMIKVMRFKVGDKIICNNDQSNAALCEIVDIQATKVEAKILDWLDETVELPVQVTIAQGIPKGDKFDYVLQKGTELGAAKFIPFKSDRSVVVWDNKKVDKKLIRFKKIVKEASEQSHRNQIPEVLSPMDLRDLIQFSSSYDIRIFAYEEEAKTDYYQSFGEVLNNTNKNDSLLIIIGPEGGFSNSEAEQLKQNAFHPVRLGPRILRTETAAIYALASISYHFEESITSSDV</sequence>
<gene>
    <name evidence="15" type="ORF">D8M05_02940</name>
</gene>
<dbReference type="EC" id="2.1.1.193" evidence="3 12"/>
<feature type="domain" description="Ribosomal RNA small subunit methyltransferase E methyltransferase" evidence="13">
    <location>
        <begin position="73"/>
        <end position="242"/>
    </location>
</feature>
<dbReference type="GO" id="GO:0070042">
    <property type="term" value="F:rRNA (uridine-N3-)-methyltransferase activity"/>
    <property type="evidence" value="ECO:0007669"/>
    <property type="project" value="TreeGrafter"/>
</dbReference>
<dbReference type="Pfam" id="PF04452">
    <property type="entry name" value="Methyltrans_RNA"/>
    <property type="match status" value="1"/>
</dbReference>
<keyword evidence="5 12" id="KW-0963">Cytoplasm</keyword>
<evidence type="ECO:0000256" key="9">
    <source>
        <dbReference type="ARBA" id="ARBA00022691"/>
    </source>
</evidence>
<keyword evidence="6 12" id="KW-0698">rRNA processing</keyword>
<evidence type="ECO:0000256" key="8">
    <source>
        <dbReference type="ARBA" id="ARBA00022679"/>
    </source>
</evidence>
<evidence type="ECO:0000256" key="11">
    <source>
        <dbReference type="ARBA" id="ARBA00047944"/>
    </source>
</evidence>
<dbReference type="InterPro" id="IPR015947">
    <property type="entry name" value="PUA-like_sf"/>
</dbReference>
<evidence type="ECO:0000256" key="12">
    <source>
        <dbReference type="PIRNR" id="PIRNR015601"/>
    </source>
</evidence>
<dbReference type="InterPro" id="IPR029028">
    <property type="entry name" value="Alpha/beta_knot_MTases"/>
</dbReference>
<evidence type="ECO:0000259" key="14">
    <source>
        <dbReference type="Pfam" id="PF20260"/>
    </source>
</evidence>
<evidence type="ECO:0000313" key="16">
    <source>
        <dbReference type="Proteomes" id="UP000281813"/>
    </source>
</evidence>
<dbReference type="Gene3D" id="2.40.240.20">
    <property type="entry name" value="Hypothetical PUA domain-like, domain 1"/>
    <property type="match status" value="1"/>
</dbReference>
<evidence type="ECO:0000256" key="2">
    <source>
        <dbReference type="ARBA" id="ARBA00005528"/>
    </source>
</evidence>
<dbReference type="NCBIfam" id="NF008691">
    <property type="entry name" value="PRK11713.1-4"/>
    <property type="match status" value="1"/>
</dbReference>
<dbReference type="NCBIfam" id="TIGR00046">
    <property type="entry name" value="RsmE family RNA methyltransferase"/>
    <property type="match status" value="1"/>
</dbReference>
<dbReference type="SUPFAM" id="SSF75217">
    <property type="entry name" value="alpha/beta knot"/>
    <property type="match status" value="1"/>
</dbReference>
<evidence type="ECO:0000256" key="10">
    <source>
        <dbReference type="ARBA" id="ARBA00025699"/>
    </source>
</evidence>
<dbReference type="EMBL" id="RBZO01000003">
    <property type="protein sequence ID" value="RKQ17858.1"/>
    <property type="molecule type" value="Genomic_DNA"/>
</dbReference>
<proteinExistence type="inferred from homology"/>
<dbReference type="PANTHER" id="PTHR30027:SF3">
    <property type="entry name" value="16S RRNA (URACIL(1498)-N(3))-METHYLTRANSFERASE"/>
    <property type="match status" value="1"/>
</dbReference>
<comment type="catalytic activity">
    <reaction evidence="11 12">
        <text>uridine(1498) in 16S rRNA + S-adenosyl-L-methionine = N(3)-methyluridine(1498) in 16S rRNA + S-adenosyl-L-homocysteine + H(+)</text>
        <dbReference type="Rhea" id="RHEA:42920"/>
        <dbReference type="Rhea" id="RHEA-COMP:10283"/>
        <dbReference type="Rhea" id="RHEA-COMP:10284"/>
        <dbReference type="ChEBI" id="CHEBI:15378"/>
        <dbReference type="ChEBI" id="CHEBI:57856"/>
        <dbReference type="ChEBI" id="CHEBI:59789"/>
        <dbReference type="ChEBI" id="CHEBI:65315"/>
        <dbReference type="ChEBI" id="CHEBI:74502"/>
        <dbReference type="EC" id="2.1.1.193"/>
    </reaction>
</comment>
<evidence type="ECO:0000256" key="7">
    <source>
        <dbReference type="ARBA" id="ARBA00022603"/>
    </source>
</evidence>
<dbReference type="GO" id="GO:0070475">
    <property type="term" value="P:rRNA base methylation"/>
    <property type="evidence" value="ECO:0007669"/>
    <property type="project" value="TreeGrafter"/>
</dbReference>
<feature type="domain" description="Ribosomal RNA small subunit methyltransferase E PUA-like" evidence="14">
    <location>
        <begin position="18"/>
        <end position="65"/>
    </location>
</feature>
<dbReference type="AlphaFoldDB" id="A0A494Z5P2"/>